<keyword evidence="2" id="KW-1185">Reference proteome</keyword>
<dbReference type="HOGENOM" id="CLU_2240941_0_0_1"/>
<protein>
    <submittedName>
        <fullName evidence="1">Uncharacterized protein</fullName>
    </submittedName>
</protein>
<evidence type="ECO:0000313" key="2">
    <source>
        <dbReference type="Proteomes" id="UP000026960"/>
    </source>
</evidence>
<reference evidence="1" key="2">
    <citation type="submission" date="2015-03" db="UniProtKB">
        <authorList>
            <consortium name="EnsemblPlants"/>
        </authorList>
    </citation>
    <scope>IDENTIFICATION</scope>
</reference>
<organism evidence="1">
    <name type="scientific">Oryza barthii</name>
    <dbReference type="NCBI Taxonomy" id="65489"/>
    <lineage>
        <taxon>Eukaryota</taxon>
        <taxon>Viridiplantae</taxon>
        <taxon>Streptophyta</taxon>
        <taxon>Embryophyta</taxon>
        <taxon>Tracheophyta</taxon>
        <taxon>Spermatophyta</taxon>
        <taxon>Magnoliopsida</taxon>
        <taxon>Liliopsida</taxon>
        <taxon>Poales</taxon>
        <taxon>Poaceae</taxon>
        <taxon>BOP clade</taxon>
        <taxon>Oryzoideae</taxon>
        <taxon>Oryzeae</taxon>
        <taxon>Oryzinae</taxon>
        <taxon>Oryza</taxon>
    </lineage>
</organism>
<dbReference type="Proteomes" id="UP000026960">
    <property type="component" value="Chromosome 6"/>
</dbReference>
<evidence type="ECO:0000313" key="1">
    <source>
        <dbReference type="EnsemblPlants" id="OBART06G06630.1"/>
    </source>
</evidence>
<dbReference type="Gramene" id="OBART06G06630.1">
    <property type="protein sequence ID" value="OBART06G06630.1"/>
    <property type="gene ID" value="OBART06G06630"/>
</dbReference>
<name>A0A0D3GDZ3_9ORYZ</name>
<dbReference type="AlphaFoldDB" id="A0A0D3GDZ3"/>
<dbReference type="STRING" id="65489.A0A0D3GDZ3"/>
<dbReference type="PaxDb" id="65489-OBART06G06630.1"/>
<dbReference type="EnsemblPlants" id="OBART06G06630.1">
    <property type="protein sequence ID" value="OBART06G06630.1"/>
    <property type="gene ID" value="OBART06G06630"/>
</dbReference>
<accession>A0A0D3GDZ3</accession>
<sequence>MDVMPPMLLLGQPGVEGRWMEEGVAASASQNLNRPRDALAPVTMSFLDDKADKAFLLALAPTKEAAVASSYSKSRRLYMTSSPTSTSPPHVAVLQGSYLIHVERRYLASLGPASAPSSERVGET</sequence>
<reference evidence="1" key="1">
    <citation type="journal article" date="2009" name="Rice">
        <title>De Novo Next Generation Sequencing of Plant Genomes.</title>
        <authorList>
            <person name="Rounsley S."/>
            <person name="Marri P.R."/>
            <person name="Yu Y."/>
            <person name="He R."/>
            <person name="Sisneros N."/>
            <person name="Goicoechea J.L."/>
            <person name="Lee S.J."/>
            <person name="Angelova A."/>
            <person name="Kudrna D."/>
            <person name="Luo M."/>
            <person name="Affourtit J."/>
            <person name="Desany B."/>
            <person name="Knight J."/>
            <person name="Niazi F."/>
            <person name="Egholm M."/>
            <person name="Wing R.A."/>
        </authorList>
    </citation>
    <scope>NUCLEOTIDE SEQUENCE [LARGE SCALE GENOMIC DNA]</scope>
    <source>
        <strain evidence="1">cv. IRGC 105608</strain>
    </source>
</reference>
<proteinExistence type="predicted"/>